<dbReference type="Pfam" id="PF07138">
    <property type="entry name" value="AcMNPV_AC11"/>
    <property type="match status" value="1"/>
</dbReference>
<evidence type="ECO:0000313" key="2">
    <source>
        <dbReference type="Proteomes" id="UP000201190"/>
    </source>
</evidence>
<organism evidence="1 2">
    <name type="scientific">Lambdina fiscellaria nucleopolyhedrovirus</name>
    <dbReference type="NCBI Taxonomy" id="1642929"/>
    <lineage>
        <taxon>Viruses</taxon>
        <taxon>Viruses incertae sedis</taxon>
        <taxon>Naldaviricetes</taxon>
        <taxon>Lefavirales</taxon>
        <taxon>Baculoviridae</taxon>
        <taxon>Alphabaculovirus</taxon>
        <taxon>Alphabaculovirus lafiscellariae</taxon>
    </lineage>
</organism>
<name>A0A0E3Z7C6_9ABAC</name>
<dbReference type="Proteomes" id="UP000201190">
    <property type="component" value="Segment"/>
</dbReference>
<dbReference type="OrthoDB" id="5383at10239"/>
<accession>A0A0E3Z7C6</accession>
<dbReference type="EMBL" id="KP752043">
    <property type="protein sequence ID" value="AKC91643.1"/>
    <property type="molecule type" value="Genomic_DNA"/>
</dbReference>
<keyword evidence="2" id="KW-1185">Reference proteome</keyword>
<proteinExistence type="predicted"/>
<sequence length="371" mass="43641">MSAQTGSELAIATSATTDTTVAVIDTTVVSSVALQLIVCDFYEQYFTLTEERNENYHMARLIQQHKEKTHVNKRTFVENDRYVARCLLQKTLTVKEAVAQLDVNESSKRLYVWYISGDLSDMSMQMKPVLKQIDAAIPLHSRIVEHMSLLDLDRRCFENNYQCDFSEVFVKVLVKFLNHIALEPLLIAGVILNPFICSAHCWYYKFCIVTFLKKEMLFKNKMSLIKIINKFVEYNSKENAVVNYHEHLFFDKIVNIYIEFCKMYRSEFAEHKKFVMKTLYNIMIKNHVHCRSTDNELLKTIKDFAKSCKEVFTTNYQFFEPLFLHQLSDNCTNQLFSLMCVYDFFRLNDVVVYILSQNVLKKNRKCILINF</sequence>
<dbReference type="GeneID" id="24170846"/>
<reference evidence="1 2" key="1">
    <citation type="journal article" date="2015" name="Genome Announc.">
        <title>Genome Sequence of an Alphabaculovirus Isolated from the Oak Looper, Lambdina fiscellaria, Contains a Putative 2-Kilobase-Pair Transposable Element Encoding a Transposase and a FLYWCH Domain-Containing Protein.</title>
        <authorList>
            <person name="Rohrmann G.F."/>
            <person name="Erlandson M.A."/>
            <person name="Theilmann D.A."/>
        </authorList>
    </citation>
    <scope>NUCLEOTIDE SEQUENCE [LARGE SCALE GENOMIC DNA]</scope>
    <source>
        <strain evidence="1">GR15</strain>
    </source>
</reference>
<dbReference type="InterPro" id="IPR009815">
    <property type="entry name" value="AcMNPV_AC11"/>
</dbReference>
<dbReference type="RefSeq" id="YP_009133225.1">
    <property type="nucleotide sequence ID" value="NC_026922.1"/>
</dbReference>
<evidence type="ECO:0000313" key="1">
    <source>
        <dbReference type="EMBL" id="AKC91643.1"/>
    </source>
</evidence>
<protein>
    <submittedName>
        <fullName evidence="1">Ac11</fullName>
    </submittedName>
</protein>
<dbReference type="KEGG" id="vg:24170846"/>